<evidence type="ECO:0000313" key="2">
    <source>
        <dbReference type="EMBL" id="ROW03627.1"/>
    </source>
</evidence>
<evidence type="ECO:0000256" key="1">
    <source>
        <dbReference type="SAM" id="MobiDB-lite"/>
    </source>
</evidence>
<feature type="region of interest" description="Disordered" evidence="1">
    <location>
        <begin position="242"/>
        <end position="279"/>
    </location>
</feature>
<organism evidence="2 3">
    <name type="scientific">Cytospora leucostoma</name>
    <dbReference type="NCBI Taxonomy" id="1230097"/>
    <lineage>
        <taxon>Eukaryota</taxon>
        <taxon>Fungi</taxon>
        <taxon>Dikarya</taxon>
        <taxon>Ascomycota</taxon>
        <taxon>Pezizomycotina</taxon>
        <taxon>Sordariomycetes</taxon>
        <taxon>Sordariomycetidae</taxon>
        <taxon>Diaporthales</taxon>
        <taxon>Cytosporaceae</taxon>
        <taxon>Cytospora</taxon>
    </lineage>
</organism>
<gene>
    <name evidence="2" type="ORF">VPNG_07193</name>
</gene>
<comment type="caution">
    <text evidence="2">The sequence shown here is derived from an EMBL/GenBank/DDBJ whole genome shotgun (WGS) entry which is preliminary data.</text>
</comment>
<protein>
    <submittedName>
        <fullName evidence="2">Uncharacterized protein</fullName>
    </submittedName>
</protein>
<keyword evidence="3" id="KW-1185">Reference proteome</keyword>
<reference evidence="2 3" key="1">
    <citation type="submission" date="2015-09" db="EMBL/GenBank/DDBJ databases">
        <title>Host preference determinants of Valsa canker pathogens revealed by comparative genomics.</title>
        <authorList>
            <person name="Yin Z."/>
            <person name="Huang L."/>
        </authorList>
    </citation>
    <scope>NUCLEOTIDE SEQUENCE [LARGE SCALE GENOMIC DNA]</scope>
    <source>
        <strain evidence="2 3">SXYLt</strain>
    </source>
</reference>
<dbReference type="Pfam" id="PF04681">
    <property type="entry name" value="Bys1"/>
    <property type="match status" value="1"/>
</dbReference>
<accession>A0A423WJX7</accession>
<dbReference type="PANTHER" id="PTHR36195:SF4">
    <property type="entry name" value="DOMAIN PROTEIN, PUTATIVE (AFU_ORTHOLOGUE AFUA_5G01990)-RELATED"/>
    <property type="match status" value="1"/>
</dbReference>
<name>A0A423WJX7_9PEZI</name>
<dbReference type="STRING" id="1230097.A0A423WJX7"/>
<proteinExistence type="predicted"/>
<dbReference type="Proteomes" id="UP000285146">
    <property type="component" value="Unassembled WGS sequence"/>
</dbReference>
<dbReference type="PANTHER" id="PTHR36195">
    <property type="entry name" value="DOMAIN PROTEIN, PUTATIVE (AFU_ORTHOLOGUE AFUA_5G01990)-RELATED-RELATED"/>
    <property type="match status" value="1"/>
</dbReference>
<evidence type="ECO:0000313" key="3">
    <source>
        <dbReference type="Proteomes" id="UP000285146"/>
    </source>
</evidence>
<dbReference type="OrthoDB" id="3682664at2759"/>
<dbReference type="InterPro" id="IPR006771">
    <property type="entry name" value="CetA-like"/>
</dbReference>
<dbReference type="EMBL" id="LKEB01000049">
    <property type="protein sequence ID" value="ROW03627.1"/>
    <property type="molecule type" value="Genomic_DNA"/>
</dbReference>
<dbReference type="AlphaFoldDB" id="A0A423WJX7"/>
<sequence>MRLTHYALAALSAGDPQAHQGLRNRQGLLRVPLSLRITIVRQLHRVLRSLRIFLPLPRLHRHLRQASITSTSGQPRGGDHLFKKASTDGGCGHAKVVNKCPHDVYLWSVAWDTDGPYRIGCGEEYREQFERGGVALEIVTKKDSWHEDCDKLVFYYKLSGHDEIYYDLYEKYGHPFEGHKISLVPEDSDCDKEIWDDVPSTSASSGILSSSIPIPTRATSSATASTAAAATAAAASASAATATTASSSAPPPPPFEDDYDDYPPCRPDHRGHHHREPPCYDDAGILNLHRRSMDDVDVKNEDGMDWHARQWENDKPSWDTDAKCTDCGERSKGWVTAYVNETEVALADADYGGE</sequence>
<dbReference type="InParanoid" id="A0A423WJX7"/>